<gene>
    <name evidence="3" type="ORF">ACFSJ0_50635</name>
</gene>
<keyword evidence="4" id="KW-1185">Reference proteome</keyword>
<evidence type="ECO:0000256" key="2">
    <source>
        <dbReference type="SAM" id="Phobius"/>
    </source>
</evidence>
<protein>
    <submittedName>
        <fullName evidence="3">Uncharacterized protein</fullName>
    </submittedName>
</protein>
<feature type="transmembrane region" description="Helical" evidence="2">
    <location>
        <begin position="72"/>
        <end position="100"/>
    </location>
</feature>
<feature type="compositionally biased region" description="Low complexity" evidence="1">
    <location>
        <begin position="109"/>
        <end position="137"/>
    </location>
</feature>
<feature type="transmembrane region" description="Helical" evidence="2">
    <location>
        <begin position="6"/>
        <end position="27"/>
    </location>
</feature>
<feature type="region of interest" description="Disordered" evidence="1">
    <location>
        <begin position="109"/>
        <end position="164"/>
    </location>
</feature>
<feature type="transmembrane region" description="Helical" evidence="2">
    <location>
        <begin position="39"/>
        <end position="60"/>
    </location>
</feature>
<dbReference type="EMBL" id="JBHUCM010000047">
    <property type="protein sequence ID" value="MFD1545377.1"/>
    <property type="molecule type" value="Genomic_DNA"/>
</dbReference>
<keyword evidence="2" id="KW-0812">Transmembrane</keyword>
<name>A0ABW4GVV0_9ACTN</name>
<feature type="compositionally biased region" description="Polar residues" evidence="1">
    <location>
        <begin position="153"/>
        <end position="164"/>
    </location>
</feature>
<dbReference type="Proteomes" id="UP001597097">
    <property type="component" value="Unassembled WGS sequence"/>
</dbReference>
<dbReference type="RefSeq" id="WP_219532045.1">
    <property type="nucleotide sequence ID" value="NZ_JAHKRM010000013.1"/>
</dbReference>
<evidence type="ECO:0000313" key="3">
    <source>
        <dbReference type="EMBL" id="MFD1545377.1"/>
    </source>
</evidence>
<proteinExistence type="predicted"/>
<feature type="compositionally biased region" description="Pro residues" evidence="1">
    <location>
        <begin position="138"/>
        <end position="148"/>
    </location>
</feature>
<comment type="caution">
    <text evidence="3">The sequence shown here is derived from an EMBL/GenBank/DDBJ whole genome shotgun (WGS) entry which is preliminary data.</text>
</comment>
<evidence type="ECO:0000256" key="1">
    <source>
        <dbReference type="SAM" id="MobiDB-lite"/>
    </source>
</evidence>
<keyword evidence="2" id="KW-0472">Membrane</keyword>
<evidence type="ECO:0000313" key="4">
    <source>
        <dbReference type="Proteomes" id="UP001597097"/>
    </source>
</evidence>
<accession>A0ABW4GVV0</accession>
<sequence>MSLSQVLYVILALGMSALLVVGVVLMIRAKAEHGRAATLGLFGCVVLLLGEVYSIVRIFTISSLVGALGADAFGPVVFVIDLIGMLFNAVGLGLLIFAVIARRTPVQQPQAQGWQQPQQPYGGWQQQQPQAPAEWQPQSPPQPSPSPQPGWQDPNQPGWQNPQG</sequence>
<keyword evidence="2" id="KW-1133">Transmembrane helix</keyword>
<organism evidence="3 4">
    <name type="scientific">Nonomuraea guangzhouensis</name>
    <dbReference type="NCBI Taxonomy" id="1291555"/>
    <lineage>
        <taxon>Bacteria</taxon>
        <taxon>Bacillati</taxon>
        <taxon>Actinomycetota</taxon>
        <taxon>Actinomycetes</taxon>
        <taxon>Streptosporangiales</taxon>
        <taxon>Streptosporangiaceae</taxon>
        <taxon>Nonomuraea</taxon>
    </lineage>
</organism>
<reference evidence="4" key="1">
    <citation type="journal article" date="2019" name="Int. J. Syst. Evol. Microbiol.">
        <title>The Global Catalogue of Microorganisms (GCM) 10K type strain sequencing project: providing services to taxonomists for standard genome sequencing and annotation.</title>
        <authorList>
            <consortium name="The Broad Institute Genomics Platform"/>
            <consortium name="The Broad Institute Genome Sequencing Center for Infectious Disease"/>
            <person name="Wu L."/>
            <person name="Ma J."/>
        </authorList>
    </citation>
    <scope>NUCLEOTIDE SEQUENCE [LARGE SCALE GENOMIC DNA]</scope>
    <source>
        <strain evidence="4">CGMCC 1.15399</strain>
    </source>
</reference>